<name>A0AA88IB23_ARTSF</name>
<dbReference type="InterPro" id="IPR013783">
    <property type="entry name" value="Ig-like_fold"/>
</dbReference>
<feature type="transmembrane region" description="Helical" evidence="1">
    <location>
        <begin position="59"/>
        <end position="81"/>
    </location>
</feature>
<dbReference type="InterPro" id="IPR003961">
    <property type="entry name" value="FN3_dom"/>
</dbReference>
<evidence type="ECO:0000256" key="1">
    <source>
        <dbReference type="SAM" id="Phobius"/>
    </source>
</evidence>
<dbReference type="AlphaFoldDB" id="A0AA88IB23"/>
<gene>
    <name evidence="3" type="ORF">QYM36_002288</name>
</gene>
<reference evidence="3" key="1">
    <citation type="submission" date="2023-07" db="EMBL/GenBank/DDBJ databases">
        <title>Chromosome-level genome assembly of Artemia franciscana.</title>
        <authorList>
            <person name="Jo E."/>
        </authorList>
    </citation>
    <scope>NUCLEOTIDE SEQUENCE</scope>
    <source>
        <tissue evidence="3">Whole body</tissue>
    </source>
</reference>
<protein>
    <recommendedName>
        <fullName evidence="2">Fibronectin type-III domain-containing protein</fullName>
    </recommendedName>
</protein>
<keyword evidence="1" id="KW-1133">Transmembrane helix</keyword>
<accession>A0AA88IB23</accession>
<keyword evidence="1" id="KW-0472">Membrane</keyword>
<dbReference type="EMBL" id="JAVRJZ010000004">
    <property type="protein sequence ID" value="KAK2723879.1"/>
    <property type="molecule type" value="Genomic_DNA"/>
</dbReference>
<dbReference type="SUPFAM" id="SSF49265">
    <property type="entry name" value="Fibronectin type III"/>
    <property type="match status" value="1"/>
</dbReference>
<dbReference type="InterPro" id="IPR036116">
    <property type="entry name" value="FN3_sf"/>
</dbReference>
<keyword evidence="1" id="KW-0812">Transmembrane</keyword>
<keyword evidence="4" id="KW-1185">Reference proteome</keyword>
<proteinExistence type="predicted"/>
<evidence type="ECO:0000313" key="3">
    <source>
        <dbReference type="EMBL" id="KAK2723879.1"/>
    </source>
</evidence>
<sequence>MLENLEAGTEYRITVAAVNLYGFGGSRSFTIHTPMERAAQQTVSLTAEASRPKLTWSPAITTALAFSIATLFILVAILTALRKRKSQPLNSLP</sequence>
<dbReference type="CDD" id="cd00063">
    <property type="entry name" value="FN3"/>
    <property type="match status" value="1"/>
</dbReference>
<dbReference type="PROSITE" id="PS50853">
    <property type="entry name" value="FN3"/>
    <property type="match status" value="1"/>
</dbReference>
<organism evidence="3 4">
    <name type="scientific">Artemia franciscana</name>
    <name type="common">Brine shrimp</name>
    <name type="synonym">Artemia sanfranciscana</name>
    <dbReference type="NCBI Taxonomy" id="6661"/>
    <lineage>
        <taxon>Eukaryota</taxon>
        <taxon>Metazoa</taxon>
        <taxon>Ecdysozoa</taxon>
        <taxon>Arthropoda</taxon>
        <taxon>Crustacea</taxon>
        <taxon>Branchiopoda</taxon>
        <taxon>Anostraca</taxon>
        <taxon>Artemiidae</taxon>
        <taxon>Artemia</taxon>
    </lineage>
</organism>
<dbReference type="Gene3D" id="2.60.40.10">
    <property type="entry name" value="Immunoglobulins"/>
    <property type="match status" value="1"/>
</dbReference>
<dbReference type="Proteomes" id="UP001187531">
    <property type="component" value="Unassembled WGS sequence"/>
</dbReference>
<comment type="caution">
    <text evidence="3">The sequence shown here is derived from an EMBL/GenBank/DDBJ whole genome shotgun (WGS) entry which is preliminary data.</text>
</comment>
<feature type="domain" description="Fibronectin type-III" evidence="2">
    <location>
        <begin position="1"/>
        <end position="38"/>
    </location>
</feature>
<evidence type="ECO:0000259" key="2">
    <source>
        <dbReference type="PROSITE" id="PS50853"/>
    </source>
</evidence>
<feature type="non-terminal residue" evidence="3">
    <location>
        <position position="93"/>
    </location>
</feature>
<evidence type="ECO:0000313" key="4">
    <source>
        <dbReference type="Proteomes" id="UP001187531"/>
    </source>
</evidence>